<feature type="compositionally biased region" description="Basic and acidic residues" evidence="4">
    <location>
        <begin position="556"/>
        <end position="568"/>
    </location>
</feature>
<feature type="domain" description="PTM/DIR17-like Tudor" evidence="5">
    <location>
        <begin position="177"/>
        <end position="218"/>
    </location>
</feature>
<evidence type="ECO:0000313" key="7">
    <source>
        <dbReference type="Proteomes" id="UP000660262"/>
    </source>
</evidence>
<evidence type="ECO:0000259" key="5">
    <source>
        <dbReference type="Pfam" id="PF21743"/>
    </source>
</evidence>
<comment type="subcellular location">
    <subcellularLocation>
        <location evidence="1">Nucleus</location>
    </subcellularLocation>
</comment>
<dbReference type="PANTHER" id="PTHR12663:SF0">
    <property type="entry name" value="PRECOCIOUS DISSOCIATION OF SISTERS 5, ISOFORM A"/>
    <property type="match status" value="1"/>
</dbReference>
<evidence type="ECO:0000256" key="4">
    <source>
        <dbReference type="SAM" id="MobiDB-lite"/>
    </source>
</evidence>
<dbReference type="InterPro" id="IPR047365">
    <property type="entry name" value="Tudor_AtPTM-like"/>
</dbReference>
<proteinExistence type="predicted"/>
<keyword evidence="3" id="KW-0175">Coiled coil</keyword>
<comment type="caution">
    <text evidence="6">The sequence shown here is derived from an EMBL/GenBank/DDBJ whole genome shotgun (WGS) entry which is preliminary data.</text>
</comment>
<evidence type="ECO:0000256" key="3">
    <source>
        <dbReference type="SAM" id="Coils"/>
    </source>
</evidence>
<dbReference type="GO" id="GO:0000785">
    <property type="term" value="C:chromatin"/>
    <property type="evidence" value="ECO:0007669"/>
    <property type="project" value="TreeGrafter"/>
</dbReference>
<dbReference type="GO" id="GO:0006281">
    <property type="term" value="P:DNA repair"/>
    <property type="evidence" value="ECO:0007669"/>
    <property type="project" value="TreeGrafter"/>
</dbReference>
<dbReference type="EMBL" id="BNJQ01000011">
    <property type="protein sequence ID" value="GHP05728.1"/>
    <property type="molecule type" value="Genomic_DNA"/>
</dbReference>
<evidence type="ECO:0000256" key="2">
    <source>
        <dbReference type="ARBA" id="ARBA00023242"/>
    </source>
</evidence>
<sequence length="596" mass="62414">MASMDRHAENGAGGADNDNAVLPASGSRLVGLVALEDSIKDAKADGDGDYDDDGNHHQDHSKAAAAAADDDEDEDGMRAKSAADAELKAELLGTETGQMQMQINTHTPPPGPGPGEDTTPLVAPAVHAAAAGDNVDNDANFRENAANDSTQPQQTSPAPTPQPLPWADADDYEQAVGWKVRVWWPRMSKWYPGKVASFDAETQMHTVRYNDGDVSEVSICVDTIHWISGPNAPSARKSTGGGARRSSGAAAAAPLEVETHAGATMNWVQAAKLRENGAYVQLPTAFASPVSAPAPQPRKRKSPAGAAAGTGLNWVAAARLRAQGIDPSTLVMEHESAEAALKRAQEEVKRAEAASAAIEAQQRQLRVEEFLEADRRQRQAELEQELAAKAARKAKAAAAREAKASAASAAAAAAAATTAAKMAKSAKAKSGKDDVAKMAADAARHMGWSVEVYWDGDDTWYAGKVLDYSLKTNTFDVLYDDGMRVKDEKLVSGSYRWLAPPGKGDGEPSAKRSKLASKGASKQSVPASSGAPVVAPPLLAAPLAPASLGGGVVSDKLTKSAKKPESKKPPRQPKPVVPEVAKVTSSGRAVKRKVYD</sequence>
<feature type="compositionally biased region" description="Basic and acidic residues" evidence="4">
    <location>
        <begin position="76"/>
        <end position="88"/>
    </location>
</feature>
<dbReference type="GO" id="GO:0005634">
    <property type="term" value="C:nucleus"/>
    <property type="evidence" value="ECO:0007669"/>
    <property type="project" value="UniProtKB-SubCell"/>
</dbReference>
<protein>
    <recommendedName>
        <fullName evidence="5">PTM/DIR17-like Tudor domain-containing protein</fullName>
    </recommendedName>
</protein>
<dbReference type="Pfam" id="PF21743">
    <property type="entry name" value="PTM_DIR17_Tudor"/>
    <property type="match status" value="1"/>
</dbReference>
<dbReference type="InterPro" id="IPR039776">
    <property type="entry name" value="Pds5"/>
</dbReference>
<feature type="coiled-coil region" evidence="3">
    <location>
        <begin position="334"/>
        <end position="368"/>
    </location>
</feature>
<accession>A0A830HFZ1</accession>
<reference evidence="6" key="1">
    <citation type="submission" date="2020-10" db="EMBL/GenBank/DDBJ databases">
        <title>Unveiling of a novel bifunctional photoreceptor, Dualchrome1, isolated from a cosmopolitan green alga.</title>
        <authorList>
            <person name="Suzuki S."/>
            <person name="Kawachi M."/>
        </authorList>
    </citation>
    <scope>NUCLEOTIDE SEQUENCE</scope>
    <source>
        <strain evidence="6">NIES 2893</strain>
    </source>
</reference>
<evidence type="ECO:0000256" key="1">
    <source>
        <dbReference type="ARBA" id="ARBA00004123"/>
    </source>
</evidence>
<feature type="compositionally biased region" description="Basic and acidic residues" evidence="4">
    <location>
        <begin position="53"/>
        <end position="62"/>
    </location>
</feature>
<name>A0A830HFZ1_9CHLO</name>
<dbReference type="Gene3D" id="2.30.30.140">
    <property type="match status" value="2"/>
</dbReference>
<dbReference type="PANTHER" id="PTHR12663">
    <property type="entry name" value="ANDROGEN INDUCED INHIBITOR OF PROLIFERATION AS3 / PDS5-RELATED"/>
    <property type="match status" value="1"/>
</dbReference>
<feature type="region of interest" description="Disordered" evidence="4">
    <location>
        <begin position="496"/>
        <end position="532"/>
    </location>
</feature>
<dbReference type="GO" id="GO:0007064">
    <property type="term" value="P:mitotic sister chromatid cohesion"/>
    <property type="evidence" value="ECO:0007669"/>
    <property type="project" value="InterPro"/>
</dbReference>
<dbReference type="OrthoDB" id="200660at2759"/>
<feature type="region of interest" description="Disordered" evidence="4">
    <location>
        <begin position="101"/>
        <end position="120"/>
    </location>
</feature>
<feature type="compositionally biased region" description="Low complexity" evidence="4">
    <location>
        <begin position="234"/>
        <end position="253"/>
    </location>
</feature>
<dbReference type="AlphaFoldDB" id="A0A830HFZ1"/>
<feature type="region of interest" description="Disordered" evidence="4">
    <location>
        <begin position="546"/>
        <end position="596"/>
    </location>
</feature>
<dbReference type="SUPFAM" id="SSF63748">
    <property type="entry name" value="Tudor/PWWP/MBT"/>
    <property type="match status" value="2"/>
</dbReference>
<dbReference type="CDD" id="cd20404">
    <property type="entry name" value="Tudor_Agenet_AtEML-like"/>
    <property type="match status" value="2"/>
</dbReference>
<feature type="region of interest" description="Disordered" evidence="4">
    <location>
        <begin position="137"/>
        <end position="168"/>
    </location>
</feature>
<feature type="region of interest" description="Disordered" evidence="4">
    <location>
        <begin position="1"/>
        <end position="23"/>
    </location>
</feature>
<feature type="region of interest" description="Disordered" evidence="4">
    <location>
        <begin position="231"/>
        <end position="253"/>
    </location>
</feature>
<keyword evidence="7" id="KW-1185">Reference proteome</keyword>
<dbReference type="Proteomes" id="UP000660262">
    <property type="component" value="Unassembled WGS sequence"/>
</dbReference>
<evidence type="ECO:0000313" key="6">
    <source>
        <dbReference type="EMBL" id="GHP05728.1"/>
    </source>
</evidence>
<gene>
    <name evidence="6" type="ORF">PPROV_000447800</name>
</gene>
<organism evidence="6 7">
    <name type="scientific">Pycnococcus provasolii</name>
    <dbReference type="NCBI Taxonomy" id="41880"/>
    <lineage>
        <taxon>Eukaryota</taxon>
        <taxon>Viridiplantae</taxon>
        <taxon>Chlorophyta</taxon>
        <taxon>Pseudoscourfieldiophyceae</taxon>
        <taxon>Pseudoscourfieldiales</taxon>
        <taxon>Pycnococcaceae</taxon>
        <taxon>Pycnococcus</taxon>
    </lineage>
</organism>
<feature type="region of interest" description="Disordered" evidence="4">
    <location>
        <begin position="42"/>
        <end position="88"/>
    </location>
</feature>
<keyword evidence="2" id="KW-0539">Nucleus</keyword>